<evidence type="ECO:0000256" key="8">
    <source>
        <dbReference type="ARBA" id="ARBA00022694"/>
    </source>
</evidence>
<keyword evidence="2 12" id="KW-0004">4Fe-4S</keyword>
<feature type="binding site" evidence="12">
    <location>
        <position position="111"/>
    </location>
    <ligand>
        <name>[4Fe-4S] cluster</name>
        <dbReference type="ChEBI" id="CHEBI:49883"/>
        <note>4Fe-4S-S-AdoMet</note>
    </ligand>
</feature>
<dbReference type="Pfam" id="PF04055">
    <property type="entry name" value="Radical_SAM"/>
    <property type="match status" value="1"/>
</dbReference>
<dbReference type="AlphaFoldDB" id="A0A6J4ULX8"/>
<dbReference type="GO" id="GO:0030488">
    <property type="term" value="P:tRNA methylation"/>
    <property type="evidence" value="ECO:0007669"/>
    <property type="project" value="UniProtKB-UniRule"/>
</dbReference>
<feature type="region of interest" description="Disordered" evidence="13">
    <location>
        <begin position="1"/>
        <end position="21"/>
    </location>
</feature>
<feature type="active site" description="Proton acceptor" evidence="12">
    <location>
        <position position="91"/>
    </location>
</feature>
<dbReference type="GO" id="GO:0019843">
    <property type="term" value="F:rRNA binding"/>
    <property type="evidence" value="ECO:0007669"/>
    <property type="project" value="UniProtKB-UniRule"/>
</dbReference>
<evidence type="ECO:0000256" key="10">
    <source>
        <dbReference type="ARBA" id="ARBA00023004"/>
    </source>
</evidence>
<evidence type="ECO:0000256" key="2">
    <source>
        <dbReference type="ARBA" id="ARBA00022485"/>
    </source>
</evidence>
<keyword evidence="8 12" id="KW-0819">tRNA processing</keyword>
<comment type="miscellaneous">
    <text evidence="12">Reaction proceeds by a ping-pong mechanism involving intermediate methylation of a conserved cysteine residue.</text>
</comment>
<evidence type="ECO:0000313" key="15">
    <source>
        <dbReference type="EMBL" id="CAA9553039.1"/>
    </source>
</evidence>
<dbReference type="InterPro" id="IPR013785">
    <property type="entry name" value="Aldolase_TIM"/>
</dbReference>
<keyword evidence="11 12" id="KW-0411">Iron-sulfur</keyword>
<dbReference type="PANTHER" id="PTHR30544:SF5">
    <property type="entry name" value="RADICAL SAM CORE DOMAIN-CONTAINING PROTEIN"/>
    <property type="match status" value="1"/>
</dbReference>
<keyword evidence="7 12" id="KW-0949">S-adenosyl-L-methionine</keyword>
<feature type="binding site" evidence="12">
    <location>
        <begin position="161"/>
        <end position="162"/>
    </location>
    <ligand>
        <name>S-adenosyl-L-methionine</name>
        <dbReference type="ChEBI" id="CHEBI:59789"/>
    </ligand>
</feature>
<dbReference type="EMBL" id="CADCWP010000002">
    <property type="protein sequence ID" value="CAA9553039.1"/>
    <property type="molecule type" value="Genomic_DNA"/>
</dbReference>
<dbReference type="Gene3D" id="3.20.20.70">
    <property type="entry name" value="Aldolase class I"/>
    <property type="match status" value="1"/>
</dbReference>
<comment type="caution">
    <text evidence="12">Lacks conserved residue(s) required for the propagation of feature annotation.</text>
</comment>
<dbReference type="InterPro" id="IPR004383">
    <property type="entry name" value="rRNA_lsu_MTrfase_RlmN/Cfr"/>
</dbReference>
<dbReference type="InterPro" id="IPR007197">
    <property type="entry name" value="rSAM"/>
</dbReference>
<evidence type="ECO:0000256" key="5">
    <source>
        <dbReference type="ARBA" id="ARBA00022603"/>
    </source>
</evidence>
<dbReference type="CDD" id="cd01335">
    <property type="entry name" value="Radical_SAM"/>
    <property type="match status" value="1"/>
</dbReference>
<comment type="catalytic activity">
    <reaction evidence="12">
        <text>adenosine(37) in tRNA + 2 reduced [2Fe-2S]-[ferredoxin] + 2 S-adenosyl-L-methionine = 2-methyladenosine(37) in tRNA + 5'-deoxyadenosine + L-methionine + 2 oxidized [2Fe-2S]-[ferredoxin] + S-adenosyl-L-homocysteine</text>
        <dbReference type="Rhea" id="RHEA:43332"/>
        <dbReference type="Rhea" id="RHEA-COMP:10000"/>
        <dbReference type="Rhea" id="RHEA-COMP:10001"/>
        <dbReference type="Rhea" id="RHEA-COMP:10162"/>
        <dbReference type="Rhea" id="RHEA-COMP:10485"/>
        <dbReference type="ChEBI" id="CHEBI:17319"/>
        <dbReference type="ChEBI" id="CHEBI:33737"/>
        <dbReference type="ChEBI" id="CHEBI:33738"/>
        <dbReference type="ChEBI" id="CHEBI:57844"/>
        <dbReference type="ChEBI" id="CHEBI:57856"/>
        <dbReference type="ChEBI" id="CHEBI:59789"/>
        <dbReference type="ChEBI" id="CHEBI:74411"/>
        <dbReference type="ChEBI" id="CHEBI:74497"/>
        <dbReference type="EC" id="2.1.1.192"/>
    </reaction>
</comment>
<feature type="binding site" evidence="12">
    <location>
        <position position="292"/>
    </location>
    <ligand>
        <name>S-adenosyl-L-methionine</name>
        <dbReference type="ChEBI" id="CHEBI:59789"/>
    </ligand>
</feature>
<proteinExistence type="inferred from homology"/>
<dbReference type="SFLD" id="SFLDS00029">
    <property type="entry name" value="Radical_SAM"/>
    <property type="match status" value="1"/>
</dbReference>
<keyword evidence="4 12" id="KW-0698">rRNA processing</keyword>
<dbReference type="SFLD" id="SFLDF00275">
    <property type="entry name" value="adenosine_C2_methyltransferase"/>
    <property type="match status" value="1"/>
</dbReference>
<evidence type="ECO:0000256" key="9">
    <source>
        <dbReference type="ARBA" id="ARBA00022723"/>
    </source>
</evidence>
<keyword evidence="5 12" id="KW-0489">Methyltransferase</keyword>
<evidence type="ECO:0000256" key="4">
    <source>
        <dbReference type="ARBA" id="ARBA00022552"/>
    </source>
</evidence>
<dbReference type="InterPro" id="IPR027492">
    <property type="entry name" value="RNA_MTrfase_RlmN"/>
</dbReference>
<sequence length="343" mass="37440">MSETTKPSLLGLEPDALPAPEGQPYRRRQLADWVYLHGASSFAAMSNLPASWRTELETGYSLIPFTRSERFRSHDASVRYLFTLADGRQTEAVYMPYSGRKTLCLSSMVGCPAGCAFCATGALGFGRNLSRAEIVGQLLAVAVGEGFSPREVRNVVLMGMGEALLNYDNALGAVRTMIHPQGLEMSPRRITLSTVGLPGRIRKLAAEKLPLVLAVSLHAPDEETRRHIIPTAHAHSLDDIIASLHDWQNAGGRRVTIEYTMLDGVNDALWQAEGLVERLSGLVAHVNLIPFNPWGEARFRSSSRVTIERFEKVLVRAGVSVSVRFSRGRDTGGACGQLALTRG</sequence>
<evidence type="ECO:0000256" key="12">
    <source>
        <dbReference type="HAMAP-Rule" id="MF_01849"/>
    </source>
</evidence>
<evidence type="ECO:0000256" key="13">
    <source>
        <dbReference type="SAM" id="MobiDB-lite"/>
    </source>
</evidence>
<comment type="catalytic activity">
    <reaction evidence="12">
        <text>adenosine(2503) in 23S rRNA + 2 reduced [2Fe-2S]-[ferredoxin] + 2 S-adenosyl-L-methionine = 2-methyladenosine(2503) in 23S rRNA + 5'-deoxyadenosine + L-methionine + 2 oxidized [2Fe-2S]-[ferredoxin] + S-adenosyl-L-homocysteine</text>
        <dbReference type="Rhea" id="RHEA:42916"/>
        <dbReference type="Rhea" id="RHEA-COMP:10000"/>
        <dbReference type="Rhea" id="RHEA-COMP:10001"/>
        <dbReference type="Rhea" id="RHEA-COMP:10152"/>
        <dbReference type="Rhea" id="RHEA-COMP:10282"/>
        <dbReference type="ChEBI" id="CHEBI:17319"/>
        <dbReference type="ChEBI" id="CHEBI:33737"/>
        <dbReference type="ChEBI" id="CHEBI:33738"/>
        <dbReference type="ChEBI" id="CHEBI:57844"/>
        <dbReference type="ChEBI" id="CHEBI:57856"/>
        <dbReference type="ChEBI" id="CHEBI:59789"/>
        <dbReference type="ChEBI" id="CHEBI:74411"/>
        <dbReference type="ChEBI" id="CHEBI:74497"/>
        <dbReference type="EC" id="2.1.1.192"/>
    </reaction>
</comment>
<dbReference type="PANTHER" id="PTHR30544">
    <property type="entry name" value="23S RRNA METHYLTRANSFERASE"/>
    <property type="match status" value="1"/>
</dbReference>
<feature type="binding site" evidence="12">
    <location>
        <begin position="216"/>
        <end position="218"/>
    </location>
    <ligand>
        <name>S-adenosyl-L-methionine</name>
        <dbReference type="ChEBI" id="CHEBI:59789"/>
    </ligand>
</feature>
<dbReference type="GO" id="GO:0046872">
    <property type="term" value="F:metal ion binding"/>
    <property type="evidence" value="ECO:0007669"/>
    <property type="project" value="UniProtKB-KW"/>
</dbReference>
<feature type="active site" description="S-methylcysteine intermediate" evidence="12">
    <location>
        <position position="335"/>
    </location>
</feature>
<dbReference type="GO" id="GO:0005737">
    <property type="term" value="C:cytoplasm"/>
    <property type="evidence" value="ECO:0007669"/>
    <property type="project" value="UniProtKB-SubCell"/>
</dbReference>
<dbReference type="GO" id="GO:0070475">
    <property type="term" value="P:rRNA base methylation"/>
    <property type="evidence" value="ECO:0007669"/>
    <property type="project" value="UniProtKB-UniRule"/>
</dbReference>
<keyword evidence="3 12" id="KW-0963">Cytoplasm</keyword>
<dbReference type="InterPro" id="IPR048641">
    <property type="entry name" value="RlmN_N"/>
</dbReference>
<comment type="similarity">
    <text evidence="12">Belongs to the radical SAM superfamily. RlmN family.</text>
</comment>
<comment type="subcellular location">
    <subcellularLocation>
        <location evidence="1 12">Cytoplasm</location>
    </subcellularLocation>
</comment>
<evidence type="ECO:0000256" key="11">
    <source>
        <dbReference type="ARBA" id="ARBA00023014"/>
    </source>
</evidence>
<dbReference type="PIRSF" id="PIRSF006004">
    <property type="entry name" value="CHP00048"/>
    <property type="match status" value="1"/>
</dbReference>
<dbReference type="GO" id="GO:0070040">
    <property type="term" value="F:rRNA (adenine(2503)-C2-)-methyltransferase activity"/>
    <property type="evidence" value="ECO:0007669"/>
    <property type="project" value="UniProtKB-UniRule"/>
</dbReference>
<keyword evidence="10 12" id="KW-0408">Iron</keyword>
<dbReference type="InterPro" id="IPR040072">
    <property type="entry name" value="Methyltransferase_A"/>
</dbReference>
<dbReference type="Gene3D" id="1.10.150.530">
    <property type="match status" value="1"/>
</dbReference>
<feature type="domain" description="Radical SAM core" evidence="14">
    <location>
        <begin position="97"/>
        <end position="330"/>
    </location>
</feature>
<dbReference type="HAMAP" id="MF_01849">
    <property type="entry name" value="RNA_methyltr_RlmN"/>
    <property type="match status" value="1"/>
</dbReference>
<organism evidence="15">
    <name type="scientific">uncultured Truepera sp</name>
    <dbReference type="NCBI Taxonomy" id="543023"/>
    <lineage>
        <taxon>Bacteria</taxon>
        <taxon>Thermotogati</taxon>
        <taxon>Deinococcota</taxon>
        <taxon>Deinococci</taxon>
        <taxon>Trueperales</taxon>
        <taxon>Trueperaceae</taxon>
        <taxon>Truepera</taxon>
        <taxon>environmental samples</taxon>
    </lineage>
</organism>
<evidence type="ECO:0000256" key="1">
    <source>
        <dbReference type="ARBA" id="ARBA00004496"/>
    </source>
</evidence>
<reference evidence="15" key="1">
    <citation type="submission" date="2020-02" db="EMBL/GenBank/DDBJ databases">
        <authorList>
            <person name="Meier V. D."/>
        </authorList>
    </citation>
    <scope>NUCLEOTIDE SEQUENCE</scope>
    <source>
        <strain evidence="15">AVDCRST_MAG86</strain>
    </source>
</reference>
<dbReference type="PROSITE" id="PS51918">
    <property type="entry name" value="RADICAL_SAM"/>
    <property type="match status" value="1"/>
</dbReference>
<comment type="function">
    <text evidence="12">Specifically methylates position 2 of adenine 2503 in 23S rRNA and position 2 of adenine 37 in tRNAs.</text>
</comment>
<name>A0A6J4ULX8_9DEIN</name>
<keyword evidence="12" id="KW-1015">Disulfide bond</keyword>
<feature type="binding site" evidence="12">
    <location>
        <position position="115"/>
    </location>
    <ligand>
        <name>[4Fe-4S] cluster</name>
        <dbReference type="ChEBI" id="CHEBI:49883"/>
        <note>4Fe-4S-S-AdoMet</note>
    </ligand>
</feature>
<feature type="binding site" evidence="12">
    <location>
        <position position="193"/>
    </location>
    <ligand>
        <name>S-adenosyl-L-methionine</name>
        <dbReference type="ChEBI" id="CHEBI:59789"/>
    </ligand>
</feature>
<dbReference type="InterPro" id="IPR058240">
    <property type="entry name" value="rSAM_sf"/>
</dbReference>
<gene>
    <name evidence="12" type="primary">rlmN</name>
    <name evidence="15" type="ORF">AVDCRST_MAG86-184</name>
</gene>
<keyword evidence="6 12" id="KW-0808">Transferase</keyword>
<dbReference type="Pfam" id="PF21016">
    <property type="entry name" value="RlmN_N"/>
    <property type="match status" value="1"/>
</dbReference>
<dbReference type="NCBIfam" id="TIGR00048">
    <property type="entry name" value="rRNA_mod_RlmN"/>
    <property type="match status" value="1"/>
</dbReference>
<dbReference type="GO" id="GO:0000049">
    <property type="term" value="F:tRNA binding"/>
    <property type="evidence" value="ECO:0007669"/>
    <property type="project" value="UniProtKB-UniRule"/>
</dbReference>
<evidence type="ECO:0000256" key="6">
    <source>
        <dbReference type="ARBA" id="ARBA00022679"/>
    </source>
</evidence>
<feature type="binding site" evidence="12">
    <location>
        <position position="118"/>
    </location>
    <ligand>
        <name>[4Fe-4S] cluster</name>
        <dbReference type="ChEBI" id="CHEBI:49883"/>
        <note>4Fe-4S-S-AdoMet</note>
    </ligand>
</feature>
<dbReference type="SUPFAM" id="SSF102114">
    <property type="entry name" value="Radical SAM enzymes"/>
    <property type="match status" value="1"/>
</dbReference>
<dbReference type="FunFam" id="3.20.20.70:FF:000014">
    <property type="entry name" value="Probable dual-specificity RNA methyltransferase RlmN"/>
    <property type="match status" value="1"/>
</dbReference>
<evidence type="ECO:0000259" key="14">
    <source>
        <dbReference type="PROSITE" id="PS51918"/>
    </source>
</evidence>
<dbReference type="GO" id="GO:0051539">
    <property type="term" value="F:4 iron, 4 sulfur cluster binding"/>
    <property type="evidence" value="ECO:0007669"/>
    <property type="project" value="UniProtKB-UniRule"/>
</dbReference>
<evidence type="ECO:0000256" key="7">
    <source>
        <dbReference type="ARBA" id="ARBA00022691"/>
    </source>
</evidence>
<keyword evidence="9 12" id="KW-0479">Metal-binding</keyword>
<dbReference type="EC" id="2.1.1.192" evidence="12"/>
<dbReference type="GO" id="GO:0002935">
    <property type="term" value="F:tRNA (adenine(37)-C2)-methyltransferase activity"/>
    <property type="evidence" value="ECO:0007669"/>
    <property type="project" value="UniProtKB-UniRule"/>
</dbReference>
<dbReference type="SFLD" id="SFLDG01062">
    <property type="entry name" value="methyltransferase_(Class_A)"/>
    <property type="match status" value="1"/>
</dbReference>
<accession>A0A6J4ULX8</accession>
<comment type="cofactor">
    <cofactor evidence="12">
        <name>[4Fe-4S] cluster</name>
        <dbReference type="ChEBI" id="CHEBI:49883"/>
    </cofactor>
    <text evidence="12">Binds 1 [4Fe-4S] cluster. The cluster is coordinated with 3 cysteines and an exchangeable S-adenosyl-L-methionine.</text>
</comment>
<evidence type="ECO:0000256" key="3">
    <source>
        <dbReference type="ARBA" id="ARBA00022490"/>
    </source>
</evidence>
<protein>
    <recommendedName>
        <fullName evidence="12">Probable dual-specificity RNA methyltransferase RlmN</fullName>
        <ecNumber evidence="12">2.1.1.192</ecNumber>
    </recommendedName>
    <alternativeName>
        <fullName evidence="12">23S rRNA (adenine(2503)-C(2))-methyltransferase</fullName>
    </alternativeName>
    <alternativeName>
        <fullName evidence="12">23S rRNA m2A2503 methyltransferase</fullName>
    </alternativeName>
    <alternativeName>
        <fullName evidence="12">Ribosomal RNA large subunit methyltransferase N</fullName>
    </alternativeName>
    <alternativeName>
        <fullName evidence="12">tRNA (adenine(37)-C(2))-methyltransferase</fullName>
    </alternativeName>
    <alternativeName>
        <fullName evidence="12">tRNA m2A37 methyltransferase</fullName>
    </alternativeName>
</protein>